<comment type="caution">
    <text evidence="6">The sequence shown here is derived from an EMBL/GenBank/DDBJ whole genome shotgun (WGS) entry which is preliminary data.</text>
</comment>
<feature type="active site" description="Proton acceptor" evidence="4">
    <location>
        <position position="144"/>
    </location>
</feature>
<evidence type="ECO:0000256" key="2">
    <source>
        <dbReference type="ARBA" id="ARBA00022679"/>
    </source>
</evidence>
<feature type="domain" description="PABS" evidence="5">
    <location>
        <begin position="1"/>
        <end position="237"/>
    </location>
</feature>
<protein>
    <submittedName>
        <fullName evidence="6">Fused MFS/spermidine synthase</fullName>
    </submittedName>
</protein>
<evidence type="ECO:0000256" key="4">
    <source>
        <dbReference type="PROSITE-ProRule" id="PRU00354"/>
    </source>
</evidence>
<gene>
    <name evidence="6" type="ORF">OV287_34330</name>
</gene>
<dbReference type="EMBL" id="JAPNKA010000001">
    <property type="protein sequence ID" value="MCY1079549.1"/>
    <property type="molecule type" value="Genomic_DNA"/>
</dbReference>
<dbReference type="RefSeq" id="WP_267538264.1">
    <property type="nucleotide sequence ID" value="NZ_JAPNKA010000001.1"/>
</dbReference>
<sequence length="263" mass="29612">MSVSETVIYEADSPFGRVYVVDVGDQRTLRFDSPEGTLQSAILKSDPLAVPTSYVRVATAGLALTEGRARVLVVGLGGGAFPMLLHRLLPHRSRVDVVEINPVVVDVARRFFGVREDARLHISVEDGADFMARQGPRYDLILLDAFWDHGTPDHLKESLFFQDVRRRLEPGGVAVLNLALEEQWSVESRIQTFARAFEDCAMLRGASRYSNLILVGTQVPLPPDALFWQQLWRLARELDFPVLMESVMTFERVTDRWTTRSGQ</sequence>
<keyword evidence="3 4" id="KW-0620">Polyamine biosynthesis</keyword>
<evidence type="ECO:0000313" key="6">
    <source>
        <dbReference type="EMBL" id="MCY1079549.1"/>
    </source>
</evidence>
<dbReference type="InterPro" id="IPR030374">
    <property type="entry name" value="PABS"/>
</dbReference>
<organism evidence="6 7">
    <name type="scientific">Archangium lansingense</name>
    <dbReference type="NCBI Taxonomy" id="2995310"/>
    <lineage>
        <taxon>Bacteria</taxon>
        <taxon>Pseudomonadati</taxon>
        <taxon>Myxococcota</taxon>
        <taxon>Myxococcia</taxon>
        <taxon>Myxococcales</taxon>
        <taxon>Cystobacterineae</taxon>
        <taxon>Archangiaceae</taxon>
        <taxon>Archangium</taxon>
    </lineage>
</organism>
<dbReference type="SUPFAM" id="SSF53335">
    <property type="entry name" value="S-adenosyl-L-methionine-dependent methyltransferases"/>
    <property type="match status" value="1"/>
</dbReference>
<dbReference type="PROSITE" id="PS51006">
    <property type="entry name" value="PABS_2"/>
    <property type="match status" value="1"/>
</dbReference>
<dbReference type="CDD" id="cd02440">
    <property type="entry name" value="AdoMet_MTases"/>
    <property type="match status" value="1"/>
</dbReference>
<evidence type="ECO:0000259" key="5">
    <source>
        <dbReference type="PROSITE" id="PS51006"/>
    </source>
</evidence>
<accession>A0ABT4AEB0</accession>
<reference evidence="6 7" key="1">
    <citation type="submission" date="2022-11" db="EMBL/GenBank/DDBJ databases">
        <title>Minimal conservation of predation-associated metabolite biosynthetic gene clusters underscores biosynthetic potential of Myxococcota including descriptions for ten novel species: Archangium lansinium sp. nov., Myxococcus landrumus sp. nov., Nannocystis bai.</title>
        <authorList>
            <person name="Ahearne A."/>
            <person name="Stevens C."/>
            <person name="Phillips K."/>
        </authorList>
    </citation>
    <scope>NUCLEOTIDE SEQUENCE [LARGE SCALE GENOMIC DNA]</scope>
    <source>
        <strain evidence="6 7">MIWBW</strain>
    </source>
</reference>
<evidence type="ECO:0000256" key="1">
    <source>
        <dbReference type="ARBA" id="ARBA00007867"/>
    </source>
</evidence>
<evidence type="ECO:0000313" key="7">
    <source>
        <dbReference type="Proteomes" id="UP001207654"/>
    </source>
</evidence>
<dbReference type="InterPro" id="IPR029063">
    <property type="entry name" value="SAM-dependent_MTases_sf"/>
</dbReference>
<dbReference type="PANTHER" id="PTHR43317">
    <property type="entry name" value="THERMOSPERMINE SYNTHASE ACAULIS5"/>
    <property type="match status" value="1"/>
</dbReference>
<dbReference type="Proteomes" id="UP001207654">
    <property type="component" value="Unassembled WGS sequence"/>
</dbReference>
<dbReference type="NCBIfam" id="NF037959">
    <property type="entry name" value="MFS_SpdSyn"/>
    <property type="match status" value="1"/>
</dbReference>
<keyword evidence="2 4" id="KW-0808">Transferase</keyword>
<keyword evidence="7" id="KW-1185">Reference proteome</keyword>
<comment type="similarity">
    <text evidence="1">Belongs to the spermidine/spermine synthase family.</text>
</comment>
<dbReference type="Gene3D" id="3.40.50.150">
    <property type="entry name" value="Vaccinia Virus protein VP39"/>
    <property type="match status" value="1"/>
</dbReference>
<evidence type="ECO:0000256" key="3">
    <source>
        <dbReference type="ARBA" id="ARBA00023115"/>
    </source>
</evidence>
<name>A0ABT4AEB0_9BACT</name>
<proteinExistence type="inferred from homology"/>
<dbReference type="Pfam" id="PF01564">
    <property type="entry name" value="Spermine_synth"/>
    <property type="match status" value="1"/>
</dbReference>
<dbReference type="PANTHER" id="PTHR43317:SF1">
    <property type="entry name" value="THERMOSPERMINE SYNTHASE ACAULIS5"/>
    <property type="match status" value="1"/>
</dbReference>